<sequence>GSIVWQLNDCWPVTSWAAIDGDERVKPLYYALRAAYAPRLLTFQPRGADGGLDVAGPLALVAVNDTDEPWSQTLTLTRMTLTGEELAVATAYLHADARGTATLDVPAHVATAEDAEFEIVVADCGYPGDTDHVRTVTTFVRTWLCDTRVIPWLPLPKPSPKDYRVTVRAAS</sequence>
<dbReference type="AlphaFoldDB" id="A0A060BT57"/>
<organism evidence="2">
    <name type="scientific">uncultured Micromonospora sp</name>
    <dbReference type="NCBI Taxonomy" id="429168"/>
    <lineage>
        <taxon>Bacteria</taxon>
        <taxon>Bacillati</taxon>
        <taxon>Actinomycetota</taxon>
        <taxon>Actinomycetes</taxon>
        <taxon>Micromonosporales</taxon>
        <taxon>Micromonosporaceae</taxon>
        <taxon>Micromonospora</taxon>
        <taxon>environmental samples</taxon>
    </lineage>
</organism>
<dbReference type="SUPFAM" id="SSF51445">
    <property type="entry name" value="(Trans)glycosidases"/>
    <property type="match status" value="1"/>
</dbReference>
<feature type="non-terminal residue" evidence="2">
    <location>
        <position position="171"/>
    </location>
</feature>
<dbReference type="GO" id="GO:0004567">
    <property type="term" value="F:beta-mannosidase activity"/>
    <property type="evidence" value="ECO:0007669"/>
    <property type="project" value="TreeGrafter"/>
</dbReference>
<keyword evidence="1" id="KW-0326">Glycosidase</keyword>
<name>A0A060BT57_9ACTN</name>
<keyword evidence="1" id="KW-0378">Hydrolase</keyword>
<proteinExistence type="predicted"/>
<dbReference type="Gene3D" id="3.20.20.80">
    <property type="entry name" value="Glycosidases"/>
    <property type="match status" value="1"/>
</dbReference>
<reference evidence="2" key="1">
    <citation type="journal article" date="2013" name="Environ. Microbiol.">
        <title>Seasonally variable intestinal metagenomes of the red palm weevil (Rhynchophorus ferrugineus).</title>
        <authorList>
            <person name="Jia S."/>
            <person name="Zhang X."/>
            <person name="Zhang G."/>
            <person name="Yin A."/>
            <person name="Zhang S."/>
            <person name="Li F."/>
            <person name="Wang L."/>
            <person name="Zhao D."/>
            <person name="Yun Q."/>
            <person name="Tala"/>
            <person name="Wang J."/>
            <person name="Sun G."/>
            <person name="Baabdullah M."/>
            <person name="Yu X."/>
            <person name="Hu S."/>
            <person name="Al-Mssallem I.S."/>
            <person name="Yu J."/>
        </authorList>
    </citation>
    <scope>NUCLEOTIDE SEQUENCE</scope>
</reference>
<dbReference type="EMBL" id="KF116456">
    <property type="protein sequence ID" value="AIA83701.1"/>
    <property type="molecule type" value="Genomic_DNA"/>
</dbReference>
<protein>
    <submittedName>
        <fullName evidence="2">CAZy families GH2 protein</fullName>
    </submittedName>
</protein>
<evidence type="ECO:0000313" key="2">
    <source>
        <dbReference type="EMBL" id="AIA83701.1"/>
    </source>
</evidence>
<dbReference type="PANTHER" id="PTHR43730">
    <property type="entry name" value="BETA-MANNOSIDASE"/>
    <property type="match status" value="1"/>
</dbReference>
<accession>A0A060BT57</accession>
<dbReference type="PANTHER" id="PTHR43730:SF1">
    <property type="entry name" value="BETA-MANNOSIDASE"/>
    <property type="match status" value="1"/>
</dbReference>
<dbReference type="GO" id="GO:0006516">
    <property type="term" value="P:glycoprotein catabolic process"/>
    <property type="evidence" value="ECO:0007669"/>
    <property type="project" value="TreeGrafter"/>
</dbReference>
<dbReference type="InterPro" id="IPR050887">
    <property type="entry name" value="Beta-mannosidase_GH2"/>
</dbReference>
<evidence type="ECO:0000256" key="1">
    <source>
        <dbReference type="ARBA" id="ARBA00023295"/>
    </source>
</evidence>
<feature type="non-terminal residue" evidence="2">
    <location>
        <position position="1"/>
    </location>
</feature>
<dbReference type="InterPro" id="IPR017853">
    <property type="entry name" value="GH"/>
</dbReference>